<reference evidence="3 4" key="1">
    <citation type="journal article" date="2009" name="Science">
        <title>Green evolution and dynamic adaptations revealed by genomes of the marine picoeukaryotes Micromonas.</title>
        <authorList>
            <person name="Worden A.Z."/>
            <person name="Lee J.H."/>
            <person name="Mock T."/>
            <person name="Rouze P."/>
            <person name="Simmons M.P."/>
            <person name="Aerts A.L."/>
            <person name="Allen A.E."/>
            <person name="Cuvelier M.L."/>
            <person name="Derelle E."/>
            <person name="Everett M.V."/>
            <person name="Foulon E."/>
            <person name="Grimwood J."/>
            <person name="Gundlach H."/>
            <person name="Henrissat B."/>
            <person name="Napoli C."/>
            <person name="McDonald S.M."/>
            <person name="Parker M.S."/>
            <person name="Rombauts S."/>
            <person name="Salamov A."/>
            <person name="Von Dassow P."/>
            <person name="Badger J.H."/>
            <person name="Coutinho P.M."/>
            <person name="Demir E."/>
            <person name="Dubchak I."/>
            <person name="Gentemann C."/>
            <person name="Eikrem W."/>
            <person name="Gready J.E."/>
            <person name="John U."/>
            <person name="Lanier W."/>
            <person name="Lindquist E.A."/>
            <person name="Lucas S."/>
            <person name="Mayer K.F."/>
            <person name="Moreau H."/>
            <person name="Not F."/>
            <person name="Otillar R."/>
            <person name="Panaud O."/>
            <person name="Pangilinan J."/>
            <person name="Paulsen I."/>
            <person name="Piegu B."/>
            <person name="Poliakov A."/>
            <person name="Robbens S."/>
            <person name="Schmutz J."/>
            <person name="Toulza E."/>
            <person name="Wyss T."/>
            <person name="Zelensky A."/>
            <person name="Zhou K."/>
            <person name="Armbrust E.V."/>
            <person name="Bhattacharya D."/>
            <person name="Goodenough U.W."/>
            <person name="Van de Peer Y."/>
            <person name="Grigoriev I.V."/>
        </authorList>
    </citation>
    <scope>NUCLEOTIDE SEQUENCE [LARGE SCALE GENOMIC DNA]</scope>
    <source>
        <strain evidence="4">RCC299 / NOUM17</strain>
    </source>
</reference>
<feature type="transmembrane region" description="Helical" evidence="2">
    <location>
        <begin position="90"/>
        <end position="110"/>
    </location>
</feature>
<dbReference type="AlphaFoldDB" id="C1FF83"/>
<organism evidence="3 4">
    <name type="scientific">Micromonas commoda (strain RCC299 / NOUM17 / CCMP2709)</name>
    <name type="common">Picoplanktonic green alga</name>
    <dbReference type="NCBI Taxonomy" id="296587"/>
    <lineage>
        <taxon>Eukaryota</taxon>
        <taxon>Viridiplantae</taxon>
        <taxon>Chlorophyta</taxon>
        <taxon>Mamiellophyceae</taxon>
        <taxon>Mamiellales</taxon>
        <taxon>Mamiellaceae</taxon>
        <taxon>Micromonas</taxon>
    </lineage>
</organism>
<keyword evidence="2" id="KW-1133">Transmembrane helix</keyword>
<gene>
    <name evidence="3" type="ORF">MICPUN_54862</name>
</gene>
<dbReference type="OMA" id="IPLALNC"/>
<evidence type="ECO:0000256" key="1">
    <source>
        <dbReference type="ARBA" id="ARBA00009846"/>
    </source>
</evidence>
<comment type="similarity">
    <text evidence="1">Belongs to the ycf20 family.</text>
</comment>
<dbReference type="RefSeq" id="XP_002507445.1">
    <property type="nucleotide sequence ID" value="XM_002507399.1"/>
</dbReference>
<protein>
    <submittedName>
        <fullName evidence="3">Uncharacterized protein</fullName>
    </submittedName>
</protein>
<dbReference type="KEGG" id="mis:MICPUN_54862"/>
<feature type="transmembrane region" description="Helical" evidence="2">
    <location>
        <begin position="66"/>
        <end position="84"/>
    </location>
</feature>
<dbReference type="InterPro" id="IPR007572">
    <property type="entry name" value="Uncharacterised_Ycf20"/>
</dbReference>
<dbReference type="GeneID" id="8250369"/>
<evidence type="ECO:0000313" key="4">
    <source>
        <dbReference type="Proteomes" id="UP000002009"/>
    </source>
</evidence>
<sequence length="152" mass="16264">MRASSALAASRRTRVGGARRHGLTVVARVANTTSPSGDAGDTRLSSGVGGIVRSIRTNVSKNFNKLPWALVALLIGFAMTAYFPHPESPGDAPICLTIVFLAEFLSSVLYSPKRPRGILKFLKLNDLVPLVLNNFKLGTLYGLFCDAFKVGS</sequence>
<name>C1FF83_MICCC</name>
<proteinExistence type="inferred from homology"/>
<keyword evidence="4" id="KW-1185">Reference proteome</keyword>
<keyword evidence="2" id="KW-0472">Membrane</keyword>
<keyword evidence="2" id="KW-0812">Transmembrane</keyword>
<dbReference type="Pfam" id="PF04483">
    <property type="entry name" value="DUF565"/>
    <property type="match status" value="1"/>
</dbReference>
<dbReference type="EMBL" id="CP001574">
    <property type="protein sequence ID" value="ACO68703.1"/>
    <property type="molecule type" value="Genomic_DNA"/>
</dbReference>
<accession>C1FF83</accession>
<dbReference type="OrthoDB" id="496152at2759"/>
<evidence type="ECO:0000256" key="2">
    <source>
        <dbReference type="SAM" id="Phobius"/>
    </source>
</evidence>
<dbReference type="Proteomes" id="UP000002009">
    <property type="component" value="Chromosome 1"/>
</dbReference>
<dbReference type="InParanoid" id="C1FF83"/>
<evidence type="ECO:0000313" key="3">
    <source>
        <dbReference type="EMBL" id="ACO68703.1"/>
    </source>
</evidence>